<feature type="region of interest" description="Disordered" evidence="1">
    <location>
        <begin position="85"/>
        <end position="118"/>
    </location>
</feature>
<gene>
    <name evidence="2" type="ORF">GRF29_77g182219</name>
</gene>
<keyword evidence="3" id="KW-1185">Reference proteome</keyword>
<organism evidence="2 3">
    <name type="scientific">Pseudopithomyces chartarum</name>
    <dbReference type="NCBI Taxonomy" id="1892770"/>
    <lineage>
        <taxon>Eukaryota</taxon>
        <taxon>Fungi</taxon>
        <taxon>Dikarya</taxon>
        <taxon>Ascomycota</taxon>
        <taxon>Pezizomycotina</taxon>
        <taxon>Dothideomycetes</taxon>
        <taxon>Pleosporomycetidae</taxon>
        <taxon>Pleosporales</taxon>
        <taxon>Massarineae</taxon>
        <taxon>Didymosphaeriaceae</taxon>
        <taxon>Pseudopithomyces</taxon>
    </lineage>
</organism>
<reference evidence="2 3" key="1">
    <citation type="submission" date="2021-02" db="EMBL/GenBank/DDBJ databases">
        <title>Genome assembly of Pseudopithomyces chartarum.</title>
        <authorList>
            <person name="Jauregui R."/>
            <person name="Singh J."/>
            <person name="Voisey C."/>
        </authorList>
    </citation>
    <scope>NUCLEOTIDE SEQUENCE [LARGE SCALE GENOMIC DNA]</scope>
    <source>
        <strain evidence="2 3">AGR01</strain>
    </source>
</reference>
<evidence type="ECO:0000313" key="3">
    <source>
        <dbReference type="Proteomes" id="UP001280581"/>
    </source>
</evidence>
<feature type="compositionally biased region" description="Pro residues" evidence="1">
    <location>
        <begin position="1"/>
        <end position="10"/>
    </location>
</feature>
<name>A0AAN6RFH6_9PLEO</name>
<dbReference type="EMBL" id="WVTA01000007">
    <property type="protein sequence ID" value="KAK3208263.1"/>
    <property type="molecule type" value="Genomic_DNA"/>
</dbReference>
<feature type="region of interest" description="Disordered" evidence="1">
    <location>
        <begin position="1"/>
        <end position="38"/>
    </location>
</feature>
<sequence length="118" mass="12063">MATLPTPPMHPSNAPALALAHQHATEYPETGPSAKYPPSPGLYMRHLLQEKVVTFGAANTAVVDVLNQAGLLCKDRGLTGDEGVAGGVTLGDDERGGSGGCAGEDEYPADDAHVDVVG</sequence>
<evidence type="ECO:0000313" key="2">
    <source>
        <dbReference type="EMBL" id="KAK3208263.1"/>
    </source>
</evidence>
<comment type="caution">
    <text evidence="2">The sequence shown here is derived from an EMBL/GenBank/DDBJ whole genome shotgun (WGS) entry which is preliminary data.</text>
</comment>
<dbReference type="Proteomes" id="UP001280581">
    <property type="component" value="Unassembled WGS sequence"/>
</dbReference>
<evidence type="ECO:0000256" key="1">
    <source>
        <dbReference type="SAM" id="MobiDB-lite"/>
    </source>
</evidence>
<protein>
    <submittedName>
        <fullName evidence="2">Uncharacterized protein</fullName>
    </submittedName>
</protein>
<proteinExistence type="predicted"/>
<dbReference type="AlphaFoldDB" id="A0AAN6RFH6"/>
<accession>A0AAN6RFH6</accession>